<feature type="binding site" evidence="7">
    <location>
        <position position="549"/>
    </location>
    <ligand>
        <name>[4Fe-4S] cluster</name>
        <dbReference type="ChEBI" id="CHEBI:49883"/>
    </ligand>
</feature>
<dbReference type="HAMAP" id="MF_01931">
    <property type="entry name" value="PurF"/>
    <property type="match status" value="1"/>
</dbReference>
<dbReference type="Pfam" id="PF13522">
    <property type="entry name" value="GATase_6"/>
    <property type="match status" value="1"/>
</dbReference>
<dbReference type="InterPro" id="IPR029055">
    <property type="entry name" value="Ntn_hydrolases_N"/>
</dbReference>
<name>A0A8H9LIA2_9ACTO</name>
<feature type="domain" description="Glutamine amidotransferase type-2" evidence="9">
    <location>
        <begin position="71"/>
        <end position="334"/>
    </location>
</feature>
<dbReference type="UniPathway" id="UPA00074">
    <property type="reaction ID" value="UER00124"/>
</dbReference>
<feature type="binding site" evidence="7">
    <location>
        <position position="349"/>
    </location>
    <ligand>
        <name>[4Fe-4S] cluster</name>
        <dbReference type="ChEBI" id="CHEBI:49883"/>
    </ligand>
</feature>
<proteinExistence type="inferred from homology"/>
<dbReference type="Gene3D" id="3.60.20.10">
    <property type="entry name" value="Glutamine Phosphoribosylpyrophosphate, subunit 1, domain 1"/>
    <property type="match status" value="1"/>
</dbReference>
<keyword evidence="4 7" id="KW-0808">Transferase</keyword>
<sequence length="650" mass="68018">MWEDASVRHGEIPTLASFRSTTPSASSRGDRAPGRPEGPGRPADLGAGAVAPGPSTVDPRVEDEPGIREECGVFGVWAPGEEVSRLCYFGLYALQHRGQESAGIATTDGASIRVYKDLGLVSQVFDDPVLTNLAGHMAVAHVRYATTGATTWENAQPMLGPVAGSTLALTHNGNLTNTRELMEAVHAASGEDLTGELGRGSSTDTAVIAALMNLVSTAGAPAGWDHAADRAEAWPGLLPAPDGAPAGDANGGPAPDVASAARLVLPMLRGAYSLVFMDEHTLYAARDPHGVRPLVLGRLDAGWVVASETAALDIVGARFVREIEPGELIEIDGGGVRSTRFAAARRAGCVFEYVYLARPDTRIAGRSIITARNTMGAILAREHAVDADLVIATPESGTPAAIGYAQASGIPYAQGLVKNAYVGRTFIQPTQTLRQLGIRLKLNPVREVIEGKRLVVVDDSIVRGNTQRALVRMLREAGAAEVHIRISSPPVLWPCFYGIDFATRDELIATSMSVDAIRDSIGADSLGYLSVDGMIEASGQPGNELCLACFTGSYPITPPREGVIASAASADQGREAIEPRPAVPSAPRYISPDLITMPDLATGSTRATAPKRRTAPQPQTVRVPDGARPGAPAGPTTDPAPAAPEEGHPQ</sequence>
<keyword evidence="11" id="KW-1185">Reference proteome</keyword>
<reference evidence="10" key="1">
    <citation type="journal article" date="2014" name="Int. J. Syst. Evol. Microbiol.">
        <title>Complete genome sequence of Corynebacterium casei LMG S-19264T (=DSM 44701T), isolated from a smear-ripened cheese.</title>
        <authorList>
            <consortium name="US DOE Joint Genome Institute (JGI-PGF)"/>
            <person name="Walter F."/>
            <person name="Albersmeier A."/>
            <person name="Kalinowski J."/>
            <person name="Ruckert C."/>
        </authorList>
    </citation>
    <scope>NUCLEOTIDE SEQUENCE</scope>
    <source>
        <strain evidence="10">CGMCC 4.7372</strain>
    </source>
</reference>
<feature type="active site" description="Nucleophile" evidence="7">
    <location>
        <position position="71"/>
    </location>
</feature>
<evidence type="ECO:0000256" key="4">
    <source>
        <dbReference type="ARBA" id="ARBA00022679"/>
    </source>
</evidence>
<feature type="region of interest" description="Disordered" evidence="8">
    <location>
        <begin position="1"/>
        <end position="63"/>
    </location>
</feature>
<feature type="binding site" evidence="7">
    <location>
        <position position="495"/>
    </location>
    <ligand>
        <name>[4Fe-4S] cluster</name>
        <dbReference type="ChEBI" id="CHEBI:49883"/>
    </ligand>
</feature>
<dbReference type="CDD" id="cd00715">
    <property type="entry name" value="GPATase_N"/>
    <property type="match status" value="1"/>
</dbReference>
<comment type="catalytic activity">
    <reaction evidence="7">
        <text>5-phospho-beta-D-ribosylamine + L-glutamate + diphosphate = 5-phospho-alpha-D-ribose 1-diphosphate + L-glutamine + H2O</text>
        <dbReference type="Rhea" id="RHEA:14905"/>
        <dbReference type="ChEBI" id="CHEBI:15377"/>
        <dbReference type="ChEBI" id="CHEBI:29985"/>
        <dbReference type="ChEBI" id="CHEBI:33019"/>
        <dbReference type="ChEBI" id="CHEBI:58017"/>
        <dbReference type="ChEBI" id="CHEBI:58359"/>
        <dbReference type="ChEBI" id="CHEBI:58681"/>
        <dbReference type="EC" id="2.4.2.14"/>
    </reaction>
</comment>
<protein>
    <recommendedName>
        <fullName evidence="7">Amidophosphoribosyltransferase</fullName>
        <shortName evidence="7">ATase</shortName>
        <ecNumber evidence="7">2.4.2.14</ecNumber>
    </recommendedName>
    <alternativeName>
        <fullName evidence="7">Glutamine phosphoribosylpyrophosphate amidotransferase</fullName>
        <shortName evidence="7">GPATase</shortName>
    </alternativeName>
</protein>
<gene>
    <name evidence="7 10" type="primary">purF</name>
    <name evidence="10" type="ORF">GCM10011612_04340</name>
</gene>
<keyword evidence="3 7" id="KW-0328">Glycosyltransferase</keyword>
<dbReference type="GO" id="GO:0009113">
    <property type="term" value="P:purine nucleobase biosynthetic process"/>
    <property type="evidence" value="ECO:0007669"/>
    <property type="project" value="UniProtKB-UniRule"/>
</dbReference>
<evidence type="ECO:0000313" key="10">
    <source>
        <dbReference type="EMBL" id="GGO95747.1"/>
    </source>
</evidence>
<feature type="compositionally biased region" description="Low complexity" evidence="8">
    <location>
        <begin position="624"/>
        <end position="644"/>
    </location>
</feature>
<dbReference type="EMBL" id="BMNJ01000001">
    <property type="protein sequence ID" value="GGO95747.1"/>
    <property type="molecule type" value="Genomic_DNA"/>
</dbReference>
<accession>A0A8H9LIA2</accession>
<dbReference type="Proteomes" id="UP000614239">
    <property type="component" value="Unassembled WGS sequence"/>
</dbReference>
<dbReference type="GO" id="GO:0000287">
    <property type="term" value="F:magnesium ion binding"/>
    <property type="evidence" value="ECO:0007669"/>
    <property type="project" value="UniProtKB-UniRule"/>
</dbReference>
<dbReference type="SUPFAM" id="SSF56235">
    <property type="entry name" value="N-terminal nucleophile aminohydrolases (Ntn hydrolases)"/>
    <property type="match status" value="1"/>
</dbReference>
<keyword evidence="5 7" id="KW-0658">Purine biosynthesis</keyword>
<dbReference type="GO" id="GO:0051539">
    <property type="term" value="F:4 iron, 4 sulfur cluster binding"/>
    <property type="evidence" value="ECO:0007669"/>
    <property type="project" value="UniProtKB-KW"/>
</dbReference>
<feature type="binding site" evidence="7">
    <location>
        <position position="458"/>
    </location>
    <ligand>
        <name>Mg(2+)</name>
        <dbReference type="ChEBI" id="CHEBI:18420"/>
    </ligand>
</feature>
<keyword evidence="6 7" id="KW-0315">Glutamine amidotransferase</keyword>
<dbReference type="PROSITE" id="PS51278">
    <property type="entry name" value="GATASE_TYPE_2"/>
    <property type="match status" value="1"/>
</dbReference>
<dbReference type="InterPro" id="IPR035584">
    <property type="entry name" value="PurF_N"/>
</dbReference>
<evidence type="ECO:0000256" key="7">
    <source>
        <dbReference type="HAMAP-Rule" id="MF_01931"/>
    </source>
</evidence>
<dbReference type="PANTHER" id="PTHR11907">
    <property type="entry name" value="AMIDOPHOSPHORIBOSYLTRANSFERASE"/>
    <property type="match status" value="1"/>
</dbReference>
<feature type="binding site" evidence="7">
    <location>
        <position position="459"/>
    </location>
    <ligand>
        <name>Mg(2+)</name>
        <dbReference type="ChEBI" id="CHEBI:18420"/>
    </ligand>
</feature>
<feature type="compositionally biased region" description="Basic and acidic residues" evidence="8">
    <location>
        <begin position="1"/>
        <end position="11"/>
    </location>
</feature>
<feature type="binding site" evidence="7">
    <location>
        <position position="546"/>
    </location>
    <ligand>
        <name>[4Fe-4S] cluster</name>
        <dbReference type="ChEBI" id="CHEBI:49883"/>
    </ligand>
</feature>
<dbReference type="Gene3D" id="3.40.50.2020">
    <property type="match status" value="1"/>
</dbReference>
<evidence type="ECO:0000256" key="5">
    <source>
        <dbReference type="ARBA" id="ARBA00022755"/>
    </source>
</evidence>
<keyword evidence="7" id="KW-0460">Magnesium</keyword>
<keyword evidence="7" id="KW-0004">4Fe-4S</keyword>
<evidence type="ECO:0000256" key="1">
    <source>
        <dbReference type="ARBA" id="ARBA00005209"/>
    </source>
</evidence>
<reference evidence="10" key="2">
    <citation type="submission" date="2020-09" db="EMBL/GenBank/DDBJ databases">
        <authorList>
            <person name="Sun Q."/>
            <person name="Zhou Y."/>
        </authorList>
    </citation>
    <scope>NUCLEOTIDE SEQUENCE</scope>
    <source>
        <strain evidence="10">CGMCC 4.7372</strain>
    </source>
</reference>
<dbReference type="Pfam" id="PF13537">
    <property type="entry name" value="GATase_7"/>
    <property type="match status" value="1"/>
</dbReference>
<evidence type="ECO:0000313" key="11">
    <source>
        <dbReference type="Proteomes" id="UP000614239"/>
    </source>
</evidence>
<comment type="cofactor">
    <cofactor evidence="7">
        <name>Mg(2+)</name>
        <dbReference type="ChEBI" id="CHEBI:18420"/>
    </cofactor>
    <text evidence="7">Binds 1 Mg(2+) ion per subunit.</text>
</comment>
<dbReference type="AlphaFoldDB" id="A0A8H9LIA2"/>
<feature type="compositionally biased region" description="Polar residues" evidence="8">
    <location>
        <begin position="17"/>
        <end position="27"/>
    </location>
</feature>
<dbReference type="InterPro" id="IPR029057">
    <property type="entry name" value="PRTase-like"/>
</dbReference>
<dbReference type="EC" id="2.4.2.14" evidence="7"/>
<organism evidence="10 11">
    <name type="scientific">Actinomyces gaoshouyii</name>
    <dbReference type="NCBI Taxonomy" id="1960083"/>
    <lineage>
        <taxon>Bacteria</taxon>
        <taxon>Bacillati</taxon>
        <taxon>Actinomycetota</taxon>
        <taxon>Actinomycetes</taxon>
        <taxon>Actinomycetales</taxon>
        <taxon>Actinomycetaceae</taxon>
        <taxon>Actinomyces</taxon>
    </lineage>
</organism>
<keyword evidence="7" id="KW-0408">Iron</keyword>
<dbReference type="InterPro" id="IPR000836">
    <property type="entry name" value="PRTase_dom"/>
</dbReference>
<evidence type="ECO:0000256" key="3">
    <source>
        <dbReference type="ARBA" id="ARBA00022676"/>
    </source>
</evidence>
<evidence type="ECO:0000256" key="2">
    <source>
        <dbReference type="ARBA" id="ARBA00010138"/>
    </source>
</evidence>
<comment type="similarity">
    <text evidence="2 7">In the C-terminal section; belongs to the purine/pyrimidine phosphoribosyltransferase family.</text>
</comment>
<keyword evidence="7" id="KW-0411">Iron-sulfur</keyword>
<feature type="region of interest" description="Disordered" evidence="8">
    <location>
        <begin position="572"/>
        <end position="650"/>
    </location>
</feature>
<dbReference type="NCBIfam" id="TIGR01134">
    <property type="entry name" value="purF"/>
    <property type="match status" value="1"/>
</dbReference>
<dbReference type="InterPro" id="IPR005854">
    <property type="entry name" value="PurF"/>
</dbReference>
<evidence type="ECO:0000259" key="9">
    <source>
        <dbReference type="PROSITE" id="PS51278"/>
    </source>
</evidence>
<dbReference type="GO" id="GO:0004044">
    <property type="term" value="F:amidophosphoribosyltransferase activity"/>
    <property type="evidence" value="ECO:0007669"/>
    <property type="project" value="UniProtKB-UniRule"/>
</dbReference>
<comment type="function">
    <text evidence="7">Catalyzes the formation of phosphoribosylamine from phosphoribosylpyrophosphate (PRPP) and glutamine.</text>
</comment>
<dbReference type="SUPFAM" id="SSF53271">
    <property type="entry name" value="PRTase-like"/>
    <property type="match status" value="1"/>
</dbReference>
<evidence type="ECO:0000256" key="6">
    <source>
        <dbReference type="ARBA" id="ARBA00022962"/>
    </source>
</evidence>
<comment type="cofactor">
    <cofactor evidence="7">
        <name>[4Fe-4S] cluster</name>
        <dbReference type="ChEBI" id="CHEBI:49883"/>
    </cofactor>
    <text evidence="7">Binds 1 [4Fe-4S] cluster per subunit.</text>
</comment>
<keyword evidence="7" id="KW-0479">Metal-binding</keyword>
<dbReference type="InterPro" id="IPR017932">
    <property type="entry name" value="GATase_2_dom"/>
</dbReference>
<feature type="binding site" evidence="7">
    <location>
        <position position="396"/>
    </location>
    <ligand>
        <name>Mg(2+)</name>
        <dbReference type="ChEBI" id="CHEBI:18420"/>
    </ligand>
</feature>
<comment type="caution">
    <text evidence="10">The sequence shown here is derived from an EMBL/GenBank/DDBJ whole genome shotgun (WGS) entry which is preliminary data.</text>
</comment>
<dbReference type="GO" id="GO:0006189">
    <property type="term" value="P:'de novo' IMP biosynthetic process"/>
    <property type="evidence" value="ECO:0007669"/>
    <property type="project" value="UniProtKB-UniRule"/>
</dbReference>
<comment type="pathway">
    <text evidence="1 7">Purine metabolism; IMP biosynthesis via de novo pathway; N(1)-(5-phospho-D-ribosyl)glycinamide from 5-phospho-alpha-D-ribose 1-diphosphate: step 1/2.</text>
</comment>
<evidence type="ECO:0000256" key="8">
    <source>
        <dbReference type="SAM" id="MobiDB-lite"/>
    </source>
</evidence>
<dbReference type="CDD" id="cd06223">
    <property type="entry name" value="PRTases_typeI"/>
    <property type="match status" value="1"/>
</dbReference>